<feature type="region of interest" description="Disordered" evidence="1">
    <location>
        <begin position="162"/>
        <end position="212"/>
    </location>
</feature>
<comment type="caution">
    <text evidence="2">The sequence shown here is derived from an EMBL/GenBank/DDBJ whole genome shotgun (WGS) entry which is preliminary data.</text>
</comment>
<protein>
    <submittedName>
        <fullName evidence="2">Uncharacterized protein</fullName>
    </submittedName>
</protein>
<organism evidence="2 3">
    <name type="scientific">Triparma laevis f. inornata</name>
    <dbReference type="NCBI Taxonomy" id="1714386"/>
    <lineage>
        <taxon>Eukaryota</taxon>
        <taxon>Sar</taxon>
        <taxon>Stramenopiles</taxon>
        <taxon>Ochrophyta</taxon>
        <taxon>Bolidophyceae</taxon>
        <taxon>Parmales</taxon>
        <taxon>Triparmaceae</taxon>
        <taxon>Triparma</taxon>
    </lineage>
</organism>
<feature type="region of interest" description="Disordered" evidence="1">
    <location>
        <begin position="86"/>
        <end position="146"/>
    </location>
</feature>
<feature type="compositionally biased region" description="Low complexity" evidence="1">
    <location>
        <begin position="166"/>
        <end position="182"/>
    </location>
</feature>
<name>A0A9W7E922_9STRA</name>
<evidence type="ECO:0000313" key="2">
    <source>
        <dbReference type="EMBL" id="GMH70397.1"/>
    </source>
</evidence>
<evidence type="ECO:0000256" key="1">
    <source>
        <dbReference type="SAM" id="MobiDB-lite"/>
    </source>
</evidence>
<feature type="compositionally biased region" description="Polar residues" evidence="1">
    <location>
        <begin position="183"/>
        <end position="203"/>
    </location>
</feature>
<proteinExistence type="predicted"/>
<evidence type="ECO:0000313" key="3">
    <source>
        <dbReference type="Proteomes" id="UP001162640"/>
    </source>
</evidence>
<feature type="compositionally biased region" description="Acidic residues" evidence="1">
    <location>
        <begin position="111"/>
        <end position="121"/>
    </location>
</feature>
<dbReference type="AlphaFoldDB" id="A0A9W7E922"/>
<dbReference type="Proteomes" id="UP001162640">
    <property type="component" value="Unassembled WGS sequence"/>
</dbReference>
<sequence length="212" mass="23436">MNLRNAQRAERNKFEQEREKFVRIINEYRALEKTQSAQTKSVADKFFIDFITFANNYELQTSQSSSSSSARVLELEKKLEEAERMLRSKERRLSNNVNANTLNEEKVESETNNEGEEEGGEEASTATTVTTSAASTPTPDTPPLQNLKLLDDTALFTVFSFLEGETQSSPPSTSTPFNPSTPIKQPSTSSPAHKSTAPSSNELILSLASGHP</sequence>
<gene>
    <name evidence="2" type="ORF">TL16_g05397</name>
</gene>
<feature type="compositionally biased region" description="Low complexity" evidence="1">
    <location>
        <begin position="122"/>
        <end position="136"/>
    </location>
</feature>
<dbReference type="EMBL" id="BLQM01000157">
    <property type="protein sequence ID" value="GMH70397.1"/>
    <property type="molecule type" value="Genomic_DNA"/>
</dbReference>
<accession>A0A9W7E922</accession>
<reference evidence="3" key="1">
    <citation type="journal article" date="2023" name="Commun. Biol.">
        <title>Genome analysis of Parmales, the sister group of diatoms, reveals the evolutionary specialization of diatoms from phago-mixotrophs to photoautotrophs.</title>
        <authorList>
            <person name="Ban H."/>
            <person name="Sato S."/>
            <person name="Yoshikawa S."/>
            <person name="Yamada K."/>
            <person name="Nakamura Y."/>
            <person name="Ichinomiya M."/>
            <person name="Sato N."/>
            <person name="Blanc-Mathieu R."/>
            <person name="Endo H."/>
            <person name="Kuwata A."/>
            <person name="Ogata H."/>
        </authorList>
    </citation>
    <scope>NUCLEOTIDE SEQUENCE [LARGE SCALE GENOMIC DNA]</scope>
</reference>